<protein>
    <recommendedName>
        <fullName evidence="1">ASD2 domain-containing protein</fullName>
    </recommendedName>
</protein>
<reference evidence="2" key="1">
    <citation type="submission" date="2021-02" db="EMBL/GenBank/DDBJ databases">
        <authorList>
            <person name="Nowell W R."/>
        </authorList>
    </citation>
    <scope>NUCLEOTIDE SEQUENCE</scope>
</reference>
<sequence length="59" mass="6733">MLQTNQRIVKDETEINTILGTKLINLLEAKAELNEIEKVKLHISEIDTITSILLKLSCR</sequence>
<name>A0A821RMH8_9BILA</name>
<organism evidence="2 3">
    <name type="scientific">Rotaria socialis</name>
    <dbReference type="NCBI Taxonomy" id="392032"/>
    <lineage>
        <taxon>Eukaryota</taxon>
        <taxon>Metazoa</taxon>
        <taxon>Spiralia</taxon>
        <taxon>Gnathifera</taxon>
        <taxon>Rotifera</taxon>
        <taxon>Eurotatoria</taxon>
        <taxon>Bdelloidea</taxon>
        <taxon>Philodinida</taxon>
        <taxon>Philodinidae</taxon>
        <taxon>Rotaria</taxon>
    </lineage>
</organism>
<dbReference type="InterPro" id="IPR014799">
    <property type="entry name" value="ASD2_dom"/>
</dbReference>
<evidence type="ECO:0000313" key="2">
    <source>
        <dbReference type="EMBL" id="CAF4845922.1"/>
    </source>
</evidence>
<dbReference type="Pfam" id="PF08687">
    <property type="entry name" value="ASD2"/>
    <property type="match status" value="1"/>
</dbReference>
<keyword evidence="3" id="KW-1185">Reference proteome</keyword>
<dbReference type="Gene3D" id="6.10.250.3120">
    <property type="match status" value="1"/>
</dbReference>
<feature type="domain" description="ASD2" evidence="1">
    <location>
        <begin position="2"/>
        <end position="59"/>
    </location>
</feature>
<evidence type="ECO:0000313" key="3">
    <source>
        <dbReference type="Proteomes" id="UP000663873"/>
    </source>
</evidence>
<gene>
    <name evidence="2" type="ORF">UJA718_LOCUS43259</name>
</gene>
<accession>A0A821RMH8</accession>
<feature type="non-terminal residue" evidence="2">
    <location>
        <position position="1"/>
    </location>
</feature>
<comment type="caution">
    <text evidence="2">The sequence shown here is derived from an EMBL/GenBank/DDBJ whole genome shotgun (WGS) entry which is preliminary data.</text>
</comment>
<dbReference type="Proteomes" id="UP000663873">
    <property type="component" value="Unassembled WGS sequence"/>
</dbReference>
<dbReference type="EMBL" id="CAJOBP010059389">
    <property type="protein sequence ID" value="CAF4845922.1"/>
    <property type="molecule type" value="Genomic_DNA"/>
</dbReference>
<dbReference type="AlphaFoldDB" id="A0A821RMH8"/>
<evidence type="ECO:0000259" key="1">
    <source>
        <dbReference type="Pfam" id="PF08687"/>
    </source>
</evidence>
<proteinExistence type="predicted"/>